<keyword evidence="9" id="KW-0807">Transducer</keyword>
<dbReference type="GO" id="GO:0007165">
    <property type="term" value="P:signal transduction"/>
    <property type="evidence" value="ECO:0007669"/>
    <property type="project" value="UniProtKB-KW"/>
</dbReference>
<reference evidence="11" key="1">
    <citation type="submission" date="2025-08" db="UniProtKB">
        <authorList>
            <consortium name="RefSeq"/>
        </authorList>
    </citation>
    <scope>IDENTIFICATION</scope>
    <source>
        <tissue evidence="11">Total insect</tissue>
    </source>
</reference>
<keyword evidence="6" id="KW-1133">Transmembrane helix</keyword>
<gene>
    <name evidence="11" type="primary">LOC117644785</name>
</gene>
<comment type="subcellular location">
    <subcellularLocation>
        <location evidence="1">Cell membrane</location>
        <topology evidence="1">Multi-pass membrane protein</topology>
    </subcellularLocation>
</comment>
<dbReference type="OrthoDB" id="10446595at2759"/>
<evidence type="ECO:0000256" key="8">
    <source>
        <dbReference type="ARBA" id="ARBA00023170"/>
    </source>
</evidence>
<dbReference type="PANTHER" id="PTHR21137">
    <property type="entry name" value="ODORANT RECEPTOR"/>
    <property type="match status" value="1"/>
</dbReference>
<protein>
    <submittedName>
        <fullName evidence="11">Uncharacterized protein LOC117644785</fullName>
    </submittedName>
</protein>
<evidence type="ECO:0000256" key="5">
    <source>
        <dbReference type="ARBA" id="ARBA00022725"/>
    </source>
</evidence>
<dbReference type="Proteomes" id="UP000515158">
    <property type="component" value="Unplaced"/>
</dbReference>
<dbReference type="Pfam" id="PF02949">
    <property type="entry name" value="7tm_6"/>
    <property type="match status" value="1"/>
</dbReference>
<evidence type="ECO:0000256" key="4">
    <source>
        <dbReference type="ARBA" id="ARBA00022692"/>
    </source>
</evidence>
<evidence type="ECO:0000313" key="11">
    <source>
        <dbReference type="RefSeq" id="XP_034240294.1"/>
    </source>
</evidence>
<evidence type="ECO:0000256" key="7">
    <source>
        <dbReference type="ARBA" id="ARBA00023136"/>
    </source>
</evidence>
<keyword evidence="10" id="KW-1185">Reference proteome</keyword>
<dbReference type="InParanoid" id="A0A6P8ZMB1"/>
<dbReference type="GO" id="GO:0004984">
    <property type="term" value="F:olfactory receptor activity"/>
    <property type="evidence" value="ECO:0007669"/>
    <property type="project" value="InterPro"/>
</dbReference>
<evidence type="ECO:0000256" key="2">
    <source>
        <dbReference type="ARBA" id="ARBA00022475"/>
    </source>
</evidence>
<keyword evidence="5" id="KW-0552">Olfaction</keyword>
<organism evidence="11">
    <name type="scientific">Thrips palmi</name>
    <name type="common">Melon thrips</name>
    <dbReference type="NCBI Taxonomy" id="161013"/>
    <lineage>
        <taxon>Eukaryota</taxon>
        <taxon>Metazoa</taxon>
        <taxon>Ecdysozoa</taxon>
        <taxon>Arthropoda</taxon>
        <taxon>Hexapoda</taxon>
        <taxon>Insecta</taxon>
        <taxon>Pterygota</taxon>
        <taxon>Neoptera</taxon>
        <taxon>Paraneoptera</taxon>
        <taxon>Thysanoptera</taxon>
        <taxon>Terebrantia</taxon>
        <taxon>Thripoidea</taxon>
        <taxon>Thripidae</taxon>
        <taxon>Thrips</taxon>
    </lineage>
</organism>
<accession>A0A6P8ZMB1</accession>
<dbReference type="InterPro" id="IPR004117">
    <property type="entry name" value="7tm6_olfct_rcpt"/>
</dbReference>
<dbReference type="KEGG" id="tpal:117644785"/>
<keyword evidence="2" id="KW-1003">Cell membrane</keyword>
<keyword evidence="4" id="KW-0812">Transmembrane</keyword>
<sequence length="270" mass="30632">MICFCSLYTTWVYVRLWRERGSDLHYMLAKHKRFLERYEVLCRRDEVQRGLLQLMGETDPLAGSRTLRFVLIVAFQCPALLCCGVPFACLAAIHFALNAHAIILLRCIKRSLELSGDLEGHFKLRGLRAPVDELIMQHQHVLSMVNTNNEIFARPITERLVITYALLGLTAYCMSSDPLADVKVPIIAFFMIASLLQMSVLSDMLKDECGSLQDVVWRCDWMSASRPTQRKLVLLTARAQRYDRDGLAAAGLQDRISMITFVQAGQIGFS</sequence>
<evidence type="ECO:0000313" key="10">
    <source>
        <dbReference type="Proteomes" id="UP000515158"/>
    </source>
</evidence>
<proteinExistence type="predicted"/>
<dbReference type="AlphaFoldDB" id="A0A6P8ZMB1"/>
<keyword evidence="3" id="KW-0716">Sensory transduction</keyword>
<keyword evidence="7" id="KW-0472">Membrane</keyword>
<evidence type="ECO:0000256" key="6">
    <source>
        <dbReference type="ARBA" id="ARBA00022989"/>
    </source>
</evidence>
<dbReference type="GO" id="GO:0005549">
    <property type="term" value="F:odorant binding"/>
    <property type="evidence" value="ECO:0007669"/>
    <property type="project" value="InterPro"/>
</dbReference>
<evidence type="ECO:0000256" key="1">
    <source>
        <dbReference type="ARBA" id="ARBA00004651"/>
    </source>
</evidence>
<name>A0A6P8ZMB1_THRPL</name>
<evidence type="ECO:0000256" key="3">
    <source>
        <dbReference type="ARBA" id="ARBA00022606"/>
    </source>
</evidence>
<dbReference type="GeneID" id="117644785"/>
<evidence type="ECO:0000256" key="9">
    <source>
        <dbReference type="ARBA" id="ARBA00023224"/>
    </source>
</evidence>
<dbReference type="PANTHER" id="PTHR21137:SF35">
    <property type="entry name" value="ODORANT RECEPTOR 19A-RELATED"/>
    <property type="match status" value="1"/>
</dbReference>
<dbReference type="RefSeq" id="XP_034240294.1">
    <property type="nucleotide sequence ID" value="XM_034384403.1"/>
</dbReference>
<dbReference type="GO" id="GO:0005886">
    <property type="term" value="C:plasma membrane"/>
    <property type="evidence" value="ECO:0007669"/>
    <property type="project" value="UniProtKB-SubCell"/>
</dbReference>
<keyword evidence="8" id="KW-0675">Receptor</keyword>